<evidence type="ECO:0000256" key="2">
    <source>
        <dbReference type="ARBA" id="ARBA00022448"/>
    </source>
</evidence>
<proteinExistence type="predicted"/>
<sequence>MKMNFKEIKRHVMTGISFMVPVVVGAGLCQALGVILGGPNIADQTGTFIYFIYKAGNMAMGTMIIPVIAAAIAYSIADRPGIAPGLVVGLVSAEVKAGFLGGILGAFFVGWLVNLMKKHIKLPKTMQGLMPILIIPFFASLISGVVMFTVLGVPIAAFMKAFTDFIASLSSGSKFVYGAVMSAGSAFDFGGPVNKTVSLYTTGMLADGILQPKACHMVACMIPPMGVLVAWALSKIFHKPIWTNDEKENLKACGPMGICMITECVIPLAMNDLWRVVVSSVIGGSIAGGLCMMWDVQSPVAHGGWFVIPSFTHADKFVIALVLGSLIMGTVLFLLKRRLSEEQVINGSDYDPNENQEAADVNIEF</sequence>
<evidence type="ECO:0000256" key="8">
    <source>
        <dbReference type="ARBA" id="ARBA00023136"/>
    </source>
</evidence>
<evidence type="ECO:0000256" key="7">
    <source>
        <dbReference type="ARBA" id="ARBA00022989"/>
    </source>
</evidence>
<keyword evidence="7 9" id="KW-1133">Transmembrane helix</keyword>
<keyword evidence="3" id="KW-1003">Cell membrane</keyword>
<protein>
    <submittedName>
        <fullName evidence="11">PTS fructose transporter subunit IIC</fullName>
    </submittedName>
</protein>
<evidence type="ECO:0000259" key="10">
    <source>
        <dbReference type="PROSITE" id="PS51104"/>
    </source>
</evidence>
<comment type="caution">
    <text evidence="12">The sequence shown here is derived from an EMBL/GenBank/DDBJ whole genome shotgun (WGS) entry which is preliminary data.</text>
</comment>
<feature type="transmembrane region" description="Helical" evidence="9">
    <location>
        <begin position="58"/>
        <end position="77"/>
    </location>
</feature>
<dbReference type="NCBIfam" id="TIGR01427">
    <property type="entry name" value="PTS_IIC_fructo"/>
    <property type="match status" value="1"/>
</dbReference>
<reference evidence="12 13" key="1">
    <citation type="submission" date="2018-05" db="EMBL/GenBank/DDBJ databases">
        <title>Genomic Encyclopedia of Type Strains, Phase IV (KMG-IV): sequencing the most valuable type-strain genomes for metagenomic binning, comparative biology and taxonomic classification.</title>
        <authorList>
            <person name="Goeker M."/>
        </authorList>
    </citation>
    <scope>NUCLEOTIDE SEQUENCE [LARGE SCALE GENOMIC DNA]</scope>
    <source>
        <strain evidence="12 13">JC118</strain>
    </source>
</reference>
<evidence type="ECO:0000256" key="4">
    <source>
        <dbReference type="ARBA" id="ARBA00022597"/>
    </source>
</evidence>
<evidence type="ECO:0000313" key="12">
    <source>
        <dbReference type="EMBL" id="PXX79697.1"/>
    </source>
</evidence>
<dbReference type="RefSeq" id="WP_022937074.1">
    <property type="nucleotide sequence ID" value="NZ_BAABZA010000001.1"/>
</dbReference>
<accession>A0A318LDJ1</accession>
<comment type="subcellular location">
    <subcellularLocation>
        <location evidence="1">Cell inner membrane</location>
        <topology evidence="1">Multi-pass membrane protein</topology>
    </subcellularLocation>
</comment>
<evidence type="ECO:0000256" key="9">
    <source>
        <dbReference type="SAM" id="Phobius"/>
    </source>
</evidence>
<dbReference type="GO" id="GO:0008982">
    <property type="term" value="F:protein-N(PI)-phosphohistidine-sugar phosphotransferase activity"/>
    <property type="evidence" value="ECO:0007669"/>
    <property type="project" value="InterPro"/>
</dbReference>
<evidence type="ECO:0000256" key="1">
    <source>
        <dbReference type="ARBA" id="ARBA00004429"/>
    </source>
</evidence>
<keyword evidence="4" id="KW-0762">Sugar transport</keyword>
<dbReference type="Proteomes" id="UP001276902">
    <property type="component" value="Unassembled WGS sequence"/>
</dbReference>
<organism evidence="12 13">
    <name type="scientific">Dielma fastidiosa</name>
    <dbReference type="NCBI Taxonomy" id="1034346"/>
    <lineage>
        <taxon>Bacteria</taxon>
        <taxon>Bacillati</taxon>
        <taxon>Bacillota</taxon>
        <taxon>Erysipelotrichia</taxon>
        <taxon>Erysipelotrichales</taxon>
        <taxon>Erysipelotrichaceae</taxon>
        <taxon>Dielma</taxon>
    </lineage>
</organism>
<dbReference type="EMBL" id="JALDAW010000023">
    <property type="protein sequence ID" value="MDY5169554.1"/>
    <property type="molecule type" value="Genomic_DNA"/>
</dbReference>
<dbReference type="GO" id="GO:0009401">
    <property type="term" value="P:phosphoenolpyruvate-dependent sugar phosphotransferase system"/>
    <property type="evidence" value="ECO:0007669"/>
    <property type="project" value="UniProtKB-KW"/>
</dbReference>
<feature type="transmembrane region" description="Helical" evidence="9">
    <location>
        <begin position="97"/>
        <end position="116"/>
    </location>
</feature>
<dbReference type="GO" id="GO:0090563">
    <property type="term" value="F:protein-phosphocysteine-sugar phosphotransferase activity"/>
    <property type="evidence" value="ECO:0007669"/>
    <property type="project" value="TreeGrafter"/>
</dbReference>
<evidence type="ECO:0000256" key="6">
    <source>
        <dbReference type="ARBA" id="ARBA00022692"/>
    </source>
</evidence>
<keyword evidence="2" id="KW-0813">Transport</keyword>
<evidence type="ECO:0000256" key="5">
    <source>
        <dbReference type="ARBA" id="ARBA00022683"/>
    </source>
</evidence>
<dbReference type="PANTHER" id="PTHR30505:SF0">
    <property type="entry name" value="FRUCTOSE-LIKE PTS SYSTEM EIIBC COMPONENT-RELATED"/>
    <property type="match status" value="1"/>
</dbReference>
<dbReference type="InterPro" id="IPR050864">
    <property type="entry name" value="Bacterial_PTS_Sugar_Transport"/>
</dbReference>
<feature type="transmembrane region" description="Helical" evidence="9">
    <location>
        <begin position="128"/>
        <end position="155"/>
    </location>
</feature>
<keyword evidence="13" id="KW-1185">Reference proteome</keyword>
<reference evidence="11" key="2">
    <citation type="submission" date="2022-03" db="EMBL/GenBank/DDBJ databases">
        <title>First case of bacteraemia caused by Dielma fastidiosa in a patient hospitalised with diverticulitis.</title>
        <authorList>
            <person name="Forman-Ankjaer B."/>
            <person name="Hvid-Jensen F."/>
            <person name="Kobel C.M."/>
            <person name="Greve T."/>
        </authorList>
    </citation>
    <scope>NUCLEOTIDE SEQUENCE</scope>
    <source>
        <strain evidence="11">AUH_DF_2021</strain>
    </source>
</reference>
<evidence type="ECO:0000256" key="3">
    <source>
        <dbReference type="ARBA" id="ARBA00022475"/>
    </source>
</evidence>
<evidence type="ECO:0000313" key="13">
    <source>
        <dbReference type="Proteomes" id="UP000247612"/>
    </source>
</evidence>
<keyword evidence="6 9" id="KW-0812">Transmembrane</keyword>
<dbReference type="InterPro" id="IPR013014">
    <property type="entry name" value="PTS_EIIC_2"/>
</dbReference>
<dbReference type="PANTHER" id="PTHR30505">
    <property type="entry name" value="FRUCTOSE-LIKE PERMEASE"/>
    <property type="match status" value="1"/>
</dbReference>
<dbReference type="EMBL" id="QJKH01000005">
    <property type="protein sequence ID" value="PXX79697.1"/>
    <property type="molecule type" value="Genomic_DNA"/>
</dbReference>
<feature type="transmembrane region" description="Helical" evidence="9">
    <location>
        <begin position="12"/>
        <end position="37"/>
    </location>
</feature>
<dbReference type="Proteomes" id="UP000247612">
    <property type="component" value="Unassembled WGS sequence"/>
</dbReference>
<dbReference type="GO" id="GO:0005886">
    <property type="term" value="C:plasma membrane"/>
    <property type="evidence" value="ECO:0007669"/>
    <property type="project" value="UniProtKB-SubCell"/>
</dbReference>
<dbReference type="InterPro" id="IPR006327">
    <property type="entry name" value="PTS_IIC_fruc"/>
</dbReference>
<feature type="transmembrane region" description="Helical" evidence="9">
    <location>
        <begin position="317"/>
        <end position="335"/>
    </location>
</feature>
<feature type="transmembrane region" description="Helical" evidence="9">
    <location>
        <begin position="276"/>
        <end position="297"/>
    </location>
</feature>
<dbReference type="AlphaFoldDB" id="A0A318LDJ1"/>
<keyword evidence="5" id="KW-0598">Phosphotransferase system</keyword>
<dbReference type="STRING" id="1034346.GCA_000313565_00763"/>
<dbReference type="GO" id="GO:0005351">
    <property type="term" value="F:carbohydrate:proton symporter activity"/>
    <property type="evidence" value="ECO:0007669"/>
    <property type="project" value="InterPro"/>
</dbReference>
<gene>
    <name evidence="12" type="ORF">DES51_105171</name>
    <name evidence="11" type="ORF">MQE39_15640</name>
</gene>
<feature type="domain" description="PTS EIIC type-2" evidence="10">
    <location>
        <begin position="8"/>
        <end position="345"/>
    </location>
</feature>
<name>A0A318LDJ1_9FIRM</name>
<evidence type="ECO:0000313" key="11">
    <source>
        <dbReference type="EMBL" id="MDY5169554.1"/>
    </source>
</evidence>
<dbReference type="PROSITE" id="PS51104">
    <property type="entry name" value="PTS_EIIC_TYPE_2"/>
    <property type="match status" value="1"/>
</dbReference>
<keyword evidence="8 9" id="KW-0472">Membrane</keyword>